<evidence type="ECO:0000259" key="4">
    <source>
        <dbReference type="Pfam" id="PF18052"/>
    </source>
</evidence>
<dbReference type="Pfam" id="PF18052">
    <property type="entry name" value="Rx_N"/>
    <property type="match status" value="1"/>
</dbReference>
<proteinExistence type="predicted"/>
<organism evidence="5 6">
    <name type="scientific">Trifolium medium</name>
    <dbReference type="NCBI Taxonomy" id="97028"/>
    <lineage>
        <taxon>Eukaryota</taxon>
        <taxon>Viridiplantae</taxon>
        <taxon>Streptophyta</taxon>
        <taxon>Embryophyta</taxon>
        <taxon>Tracheophyta</taxon>
        <taxon>Spermatophyta</taxon>
        <taxon>Magnoliopsida</taxon>
        <taxon>eudicotyledons</taxon>
        <taxon>Gunneridae</taxon>
        <taxon>Pentapetalae</taxon>
        <taxon>rosids</taxon>
        <taxon>fabids</taxon>
        <taxon>Fabales</taxon>
        <taxon>Fabaceae</taxon>
        <taxon>Papilionoideae</taxon>
        <taxon>50 kb inversion clade</taxon>
        <taxon>NPAAA clade</taxon>
        <taxon>Hologalegina</taxon>
        <taxon>IRL clade</taxon>
        <taxon>Trifolieae</taxon>
        <taxon>Trifolium</taxon>
    </lineage>
</organism>
<protein>
    <submittedName>
        <fullName evidence="5">CC-NBS-LRR resistance protein</fullName>
    </submittedName>
</protein>
<dbReference type="AlphaFoldDB" id="A0A392RSP3"/>
<feature type="non-terminal residue" evidence="5">
    <location>
        <position position="1"/>
    </location>
</feature>
<reference evidence="5 6" key="1">
    <citation type="journal article" date="2018" name="Front. Plant Sci.">
        <title>Red Clover (Trifolium pratense) and Zigzag Clover (T. medium) - A Picture of Genomic Similarities and Differences.</title>
        <authorList>
            <person name="Dluhosova J."/>
            <person name="Istvanek J."/>
            <person name="Nedelnik J."/>
            <person name="Repkova J."/>
        </authorList>
    </citation>
    <scope>NUCLEOTIDE SEQUENCE [LARGE SCALE GENOMIC DNA]</scope>
    <source>
        <strain evidence="6">cv. 10/8</strain>
        <tissue evidence="5">Leaf</tissue>
    </source>
</reference>
<keyword evidence="6" id="KW-1185">Reference proteome</keyword>
<evidence type="ECO:0000313" key="5">
    <source>
        <dbReference type="EMBL" id="MCI39167.1"/>
    </source>
</evidence>
<evidence type="ECO:0000256" key="2">
    <source>
        <dbReference type="ARBA" id="ARBA00022741"/>
    </source>
</evidence>
<comment type="caution">
    <text evidence="5">The sequence shown here is derived from an EMBL/GenBank/DDBJ whole genome shotgun (WGS) entry which is preliminary data.</text>
</comment>
<dbReference type="Gene3D" id="1.20.5.4130">
    <property type="match status" value="1"/>
</dbReference>
<keyword evidence="1" id="KW-0677">Repeat</keyword>
<evidence type="ECO:0000313" key="6">
    <source>
        <dbReference type="Proteomes" id="UP000265520"/>
    </source>
</evidence>
<dbReference type="Proteomes" id="UP000265520">
    <property type="component" value="Unassembled WGS sequence"/>
</dbReference>
<dbReference type="EMBL" id="LXQA010264406">
    <property type="protein sequence ID" value="MCI39167.1"/>
    <property type="molecule type" value="Genomic_DNA"/>
</dbReference>
<accession>A0A392RSP3</accession>
<evidence type="ECO:0000256" key="1">
    <source>
        <dbReference type="ARBA" id="ARBA00022737"/>
    </source>
</evidence>
<dbReference type="InterPro" id="IPR041118">
    <property type="entry name" value="Rx_N"/>
</dbReference>
<evidence type="ECO:0000256" key="3">
    <source>
        <dbReference type="ARBA" id="ARBA00022821"/>
    </source>
</evidence>
<dbReference type="GO" id="GO:0000166">
    <property type="term" value="F:nucleotide binding"/>
    <property type="evidence" value="ECO:0007669"/>
    <property type="project" value="UniProtKB-KW"/>
</dbReference>
<keyword evidence="3" id="KW-0611">Plant defense</keyword>
<feature type="domain" description="Disease resistance N-terminal" evidence="4">
    <location>
        <begin position="1"/>
        <end position="46"/>
    </location>
</feature>
<dbReference type="GO" id="GO:0006952">
    <property type="term" value="P:defense response"/>
    <property type="evidence" value="ECO:0007669"/>
    <property type="project" value="UniProtKB-KW"/>
</dbReference>
<name>A0A392RSP3_9FABA</name>
<sequence>EQKQIRNQHVKAWLDAVKDAVFEAEDLLDEIDIQVSKCKLEAESQSSPNKVWNFFNASTNSFGKEIESKMQESSVAKIANNFFAW</sequence>
<keyword evidence="2" id="KW-0547">Nucleotide-binding</keyword>